<accession>A0ABY3R5Y5</accession>
<evidence type="ECO:0008006" key="3">
    <source>
        <dbReference type="Google" id="ProtNLM"/>
    </source>
</evidence>
<evidence type="ECO:0000313" key="2">
    <source>
        <dbReference type="Proteomes" id="UP001431010"/>
    </source>
</evidence>
<dbReference type="EMBL" id="CP088156">
    <property type="protein sequence ID" value="UFZ02754.1"/>
    <property type="molecule type" value="Genomic_DNA"/>
</dbReference>
<dbReference type="RefSeq" id="WP_231318540.1">
    <property type="nucleotide sequence ID" value="NZ_CP088156.1"/>
</dbReference>
<organism evidence="1 2">
    <name type="scientific">Bradyrhizobium ontarionense</name>
    <dbReference type="NCBI Taxonomy" id="2898149"/>
    <lineage>
        <taxon>Bacteria</taxon>
        <taxon>Pseudomonadati</taxon>
        <taxon>Pseudomonadota</taxon>
        <taxon>Alphaproteobacteria</taxon>
        <taxon>Hyphomicrobiales</taxon>
        <taxon>Nitrobacteraceae</taxon>
        <taxon>Bradyrhizobium</taxon>
    </lineage>
</organism>
<evidence type="ECO:0000313" key="1">
    <source>
        <dbReference type="EMBL" id="UFZ02754.1"/>
    </source>
</evidence>
<proteinExistence type="predicted"/>
<sequence>MNLDSGELKIIAELSSGSDSLLRILGDLQRFGATLKRVSWSDACSGAIARLEFAAVPAIEKDNLVQRLTRHPGVRHVAFE</sequence>
<keyword evidence="2" id="KW-1185">Reference proteome</keyword>
<protein>
    <recommendedName>
        <fullName evidence="3">ACT domain-containing protein</fullName>
    </recommendedName>
</protein>
<reference evidence="1" key="1">
    <citation type="journal article" date="2024" name="Antonie Van Leeuwenhoek">
        <title>Bradyrhizobium ontarionense sp. nov., a novel bacterial symbiont isolated from Aeschynomene indica (Indian jointvetch), harbours photosynthesis, nitrogen fixation and nitrous oxide (N2O) reductase genes.</title>
        <authorList>
            <person name="Bromfield E.S.P."/>
            <person name="Cloutier S."/>
        </authorList>
    </citation>
    <scope>NUCLEOTIDE SEQUENCE</scope>
    <source>
        <strain evidence="1">A19</strain>
    </source>
</reference>
<dbReference type="Proteomes" id="UP001431010">
    <property type="component" value="Chromosome"/>
</dbReference>
<gene>
    <name evidence="1" type="ORF">LQG66_26250</name>
</gene>
<name>A0ABY3R5Y5_9BRAD</name>